<dbReference type="InterPro" id="IPR036097">
    <property type="entry name" value="HisK_dim/P_sf"/>
</dbReference>
<evidence type="ECO:0000256" key="10">
    <source>
        <dbReference type="SAM" id="Phobius"/>
    </source>
</evidence>
<dbReference type="InterPro" id="IPR050980">
    <property type="entry name" value="2C_sensor_his_kinase"/>
</dbReference>
<evidence type="ECO:0000256" key="3">
    <source>
        <dbReference type="ARBA" id="ARBA00012438"/>
    </source>
</evidence>
<evidence type="ECO:0000256" key="1">
    <source>
        <dbReference type="ARBA" id="ARBA00000085"/>
    </source>
</evidence>
<dbReference type="AlphaFoldDB" id="A0A538SD87"/>
<evidence type="ECO:0000256" key="7">
    <source>
        <dbReference type="ARBA" id="ARBA00022741"/>
    </source>
</evidence>
<dbReference type="Pfam" id="PF00512">
    <property type="entry name" value="HisKA"/>
    <property type="match status" value="1"/>
</dbReference>
<dbReference type="CDD" id="cd06225">
    <property type="entry name" value="HAMP"/>
    <property type="match status" value="1"/>
</dbReference>
<evidence type="ECO:0000256" key="5">
    <source>
        <dbReference type="ARBA" id="ARBA00022553"/>
    </source>
</evidence>
<dbReference type="InterPro" id="IPR003594">
    <property type="entry name" value="HATPase_dom"/>
</dbReference>
<sequence length="579" mass="61223">MRSLRARLVLGSALVAIVPLALVMILFSWEIERLVRAQAADRLQAALGGLEARIAAEGEQTSRRLEILGTDPTLKRLYLLAPSGSRDLSDYLEQRRFLLGLDFLEVLDTTGVVISDGALSGALAANLGTRVEPHAPHGPMLEPIGTPPALALTAAAPIPYARDTAGVVRGGTMLDAAYLDRLKQASDVDLVLRDSLGVALASTVGGAAGVPLPSASIERVTLAGETYLGKSFGLAAGVPARASITGLVSTRSADRAVATLQASAALLGLIGLAMAIALGALWSSQVSRPVERLAAFSDRLARGEWDEPLALTSVRELETLVAALDRMRRDLLSYRERLVISGRQAAWSQMARKVAHEIKNPLTPIAVSIADLRRSYQLQRPEFPAILDQATRTVGEEVARLERLLREFSEYGRFPAPRIATCSVSSILGDLAVLYGAEIEAGRLVLSRPDPDIRFAADGAQIHQALVNLIKNGLEAAAAETRSSGGAPARPEPARVTVSARVDRDLLELSVADEGPGVDSEQRAHLFVPGFTTKSQGSGLGLTIVERIVSDHHGSIAVDSAPGSGTVFRIRLPLAAGAA</sequence>
<dbReference type="InterPro" id="IPR036890">
    <property type="entry name" value="HATPase_C_sf"/>
</dbReference>
<keyword evidence="10" id="KW-0812">Transmembrane</keyword>
<dbReference type="PRINTS" id="PR00344">
    <property type="entry name" value="BCTRLSENSOR"/>
</dbReference>
<keyword evidence="5" id="KW-0597">Phosphoprotein</keyword>
<dbReference type="SMART" id="SM00304">
    <property type="entry name" value="HAMP"/>
    <property type="match status" value="1"/>
</dbReference>
<proteinExistence type="predicted"/>
<gene>
    <name evidence="13" type="ORF">E6K73_10135</name>
</gene>
<dbReference type="EC" id="2.7.13.3" evidence="3"/>
<feature type="domain" description="Histidine kinase" evidence="11">
    <location>
        <begin position="353"/>
        <end position="576"/>
    </location>
</feature>
<dbReference type="EMBL" id="VBOT01000124">
    <property type="protein sequence ID" value="TMQ49337.1"/>
    <property type="molecule type" value="Genomic_DNA"/>
</dbReference>
<dbReference type="SMART" id="SM00387">
    <property type="entry name" value="HATPase_c"/>
    <property type="match status" value="1"/>
</dbReference>
<feature type="transmembrane region" description="Helical" evidence="10">
    <location>
        <begin position="6"/>
        <end position="27"/>
    </location>
</feature>
<evidence type="ECO:0000256" key="9">
    <source>
        <dbReference type="ARBA" id="ARBA00022840"/>
    </source>
</evidence>
<dbReference type="PROSITE" id="PS50109">
    <property type="entry name" value="HIS_KIN"/>
    <property type="match status" value="1"/>
</dbReference>
<evidence type="ECO:0000256" key="4">
    <source>
        <dbReference type="ARBA" id="ARBA00022475"/>
    </source>
</evidence>
<evidence type="ECO:0000256" key="6">
    <source>
        <dbReference type="ARBA" id="ARBA00022679"/>
    </source>
</evidence>
<dbReference type="Pfam" id="PF02518">
    <property type="entry name" value="HATPase_c"/>
    <property type="match status" value="1"/>
</dbReference>
<evidence type="ECO:0000313" key="14">
    <source>
        <dbReference type="Proteomes" id="UP000320184"/>
    </source>
</evidence>
<protein>
    <recommendedName>
        <fullName evidence="3">histidine kinase</fullName>
        <ecNumber evidence="3">2.7.13.3</ecNumber>
    </recommendedName>
</protein>
<dbReference type="InterPro" id="IPR003661">
    <property type="entry name" value="HisK_dim/P_dom"/>
</dbReference>
<feature type="domain" description="HAMP" evidence="12">
    <location>
        <begin position="284"/>
        <end position="336"/>
    </location>
</feature>
<keyword evidence="4" id="KW-1003">Cell membrane</keyword>
<comment type="catalytic activity">
    <reaction evidence="1">
        <text>ATP + protein L-histidine = ADP + protein N-phospho-L-histidine.</text>
        <dbReference type="EC" id="2.7.13.3"/>
    </reaction>
</comment>
<evidence type="ECO:0000259" key="11">
    <source>
        <dbReference type="PROSITE" id="PS50109"/>
    </source>
</evidence>
<evidence type="ECO:0000256" key="8">
    <source>
        <dbReference type="ARBA" id="ARBA00022777"/>
    </source>
</evidence>
<evidence type="ECO:0000259" key="12">
    <source>
        <dbReference type="PROSITE" id="PS50885"/>
    </source>
</evidence>
<dbReference type="GO" id="GO:0005524">
    <property type="term" value="F:ATP binding"/>
    <property type="evidence" value="ECO:0007669"/>
    <property type="project" value="UniProtKB-KW"/>
</dbReference>
<comment type="subcellular location">
    <subcellularLocation>
        <location evidence="2">Cell membrane</location>
        <topology evidence="2">Multi-pass membrane protein</topology>
    </subcellularLocation>
</comment>
<dbReference type="GO" id="GO:0005886">
    <property type="term" value="C:plasma membrane"/>
    <property type="evidence" value="ECO:0007669"/>
    <property type="project" value="UniProtKB-SubCell"/>
</dbReference>
<accession>A0A538SD87</accession>
<dbReference type="GO" id="GO:0000155">
    <property type="term" value="F:phosphorelay sensor kinase activity"/>
    <property type="evidence" value="ECO:0007669"/>
    <property type="project" value="InterPro"/>
</dbReference>
<keyword evidence="6" id="KW-0808">Transferase</keyword>
<keyword evidence="8" id="KW-0418">Kinase</keyword>
<dbReference type="PANTHER" id="PTHR44936">
    <property type="entry name" value="SENSOR PROTEIN CREC"/>
    <property type="match status" value="1"/>
</dbReference>
<dbReference type="Proteomes" id="UP000320184">
    <property type="component" value="Unassembled WGS sequence"/>
</dbReference>
<dbReference type="InterPro" id="IPR005467">
    <property type="entry name" value="His_kinase_dom"/>
</dbReference>
<comment type="caution">
    <text evidence="13">The sequence shown here is derived from an EMBL/GenBank/DDBJ whole genome shotgun (WGS) entry which is preliminary data.</text>
</comment>
<reference evidence="13 14" key="1">
    <citation type="journal article" date="2019" name="Nat. Microbiol.">
        <title>Mediterranean grassland soil C-N compound turnover is dependent on rainfall and depth, and is mediated by genomically divergent microorganisms.</title>
        <authorList>
            <person name="Diamond S."/>
            <person name="Andeer P.F."/>
            <person name="Li Z."/>
            <person name="Crits-Christoph A."/>
            <person name="Burstein D."/>
            <person name="Anantharaman K."/>
            <person name="Lane K.R."/>
            <person name="Thomas B.C."/>
            <person name="Pan C."/>
            <person name="Northen T.R."/>
            <person name="Banfield J.F."/>
        </authorList>
    </citation>
    <scope>NUCLEOTIDE SEQUENCE [LARGE SCALE GENOMIC DNA]</scope>
    <source>
        <strain evidence="13">WS_3</strain>
    </source>
</reference>
<dbReference type="InterPro" id="IPR004358">
    <property type="entry name" value="Sig_transdc_His_kin-like_C"/>
</dbReference>
<dbReference type="Gene3D" id="3.30.565.10">
    <property type="entry name" value="Histidine kinase-like ATPase, C-terminal domain"/>
    <property type="match status" value="1"/>
</dbReference>
<keyword evidence="10" id="KW-0472">Membrane</keyword>
<keyword evidence="9" id="KW-0067">ATP-binding</keyword>
<dbReference type="SUPFAM" id="SSF55874">
    <property type="entry name" value="ATPase domain of HSP90 chaperone/DNA topoisomerase II/histidine kinase"/>
    <property type="match status" value="1"/>
</dbReference>
<dbReference type="Gene3D" id="1.10.287.130">
    <property type="match status" value="1"/>
</dbReference>
<keyword evidence="7" id="KW-0547">Nucleotide-binding</keyword>
<dbReference type="Pfam" id="PF00672">
    <property type="entry name" value="HAMP"/>
    <property type="match status" value="1"/>
</dbReference>
<dbReference type="InterPro" id="IPR003660">
    <property type="entry name" value="HAMP_dom"/>
</dbReference>
<dbReference type="SUPFAM" id="SSF47384">
    <property type="entry name" value="Homodimeric domain of signal transducing histidine kinase"/>
    <property type="match status" value="1"/>
</dbReference>
<name>A0A538SD87_UNCEI</name>
<dbReference type="SUPFAM" id="SSF158472">
    <property type="entry name" value="HAMP domain-like"/>
    <property type="match status" value="1"/>
</dbReference>
<evidence type="ECO:0000313" key="13">
    <source>
        <dbReference type="EMBL" id="TMQ49337.1"/>
    </source>
</evidence>
<dbReference type="Gene3D" id="6.10.340.10">
    <property type="match status" value="1"/>
</dbReference>
<dbReference type="PROSITE" id="PS50885">
    <property type="entry name" value="HAMP"/>
    <property type="match status" value="1"/>
</dbReference>
<organism evidence="13 14">
    <name type="scientific">Eiseniibacteriota bacterium</name>
    <dbReference type="NCBI Taxonomy" id="2212470"/>
    <lineage>
        <taxon>Bacteria</taxon>
        <taxon>Candidatus Eiseniibacteriota</taxon>
    </lineage>
</organism>
<evidence type="ECO:0000256" key="2">
    <source>
        <dbReference type="ARBA" id="ARBA00004651"/>
    </source>
</evidence>
<dbReference type="PANTHER" id="PTHR44936:SF10">
    <property type="entry name" value="SENSOR PROTEIN RSTB"/>
    <property type="match status" value="1"/>
</dbReference>
<keyword evidence="10" id="KW-1133">Transmembrane helix</keyword>
<dbReference type="SMART" id="SM00388">
    <property type="entry name" value="HisKA"/>
    <property type="match status" value="1"/>
</dbReference>
<dbReference type="CDD" id="cd00082">
    <property type="entry name" value="HisKA"/>
    <property type="match status" value="1"/>
</dbReference>